<protein>
    <submittedName>
        <fullName evidence="2">Uncharacterized protein</fullName>
    </submittedName>
</protein>
<accession>W0I717</accession>
<organism evidence="2 3">
    <name type="scientific">Thermococcus paralvinellae</name>
    <dbReference type="NCBI Taxonomy" id="582419"/>
    <lineage>
        <taxon>Archaea</taxon>
        <taxon>Methanobacteriati</taxon>
        <taxon>Methanobacteriota</taxon>
        <taxon>Thermococci</taxon>
        <taxon>Thermococcales</taxon>
        <taxon>Thermococcaceae</taxon>
        <taxon>Thermococcus</taxon>
    </lineage>
</organism>
<evidence type="ECO:0000313" key="3">
    <source>
        <dbReference type="Proteomes" id="UP000019027"/>
    </source>
</evidence>
<name>W0I717_9EURY</name>
<dbReference type="KEGG" id="ths:TES1_0864"/>
<proteinExistence type="predicted"/>
<reference evidence="2 3" key="1">
    <citation type="journal article" date="2014" name="Int. J. Syst. Evol. Microbiol.">
        <title>Thermococcus paralvinellae sp. nov. and Thermococcus cleftensis sp. nov. of hyperthermophilic heterotrophs from deep-sea hydrothermal vents.</title>
        <authorList>
            <person name="Hensley S.A."/>
            <person name="Jung J.H."/>
            <person name="Park C.S."/>
            <person name="Holden J.F."/>
        </authorList>
    </citation>
    <scope>NUCLEOTIDE SEQUENCE [LARGE SCALE GENOMIC DNA]</scope>
    <source>
        <strain evidence="2 3">ES1</strain>
    </source>
</reference>
<dbReference type="Proteomes" id="UP000019027">
    <property type="component" value="Chromosome"/>
</dbReference>
<feature type="transmembrane region" description="Helical" evidence="1">
    <location>
        <begin position="12"/>
        <end position="27"/>
    </location>
</feature>
<sequence>MNVHGEKDQRMWSSILMLIGGFGIIILDKTDSKLVLLLVLLGVYALLFLAIYFEKEVWMEMYWITRTEEFKNVADWLWMGVWLLIILIGAILWLLARIYQIIAFSKMPISVEPRKKINVDEYFGLTT</sequence>
<keyword evidence="1" id="KW-0472">Membrane</keyword>
<dbReference type="STRING" id="582419.TES1_0864"/>
<feature type="transmembrane region" description="Helical" evidence="1">
    <location>
        <begin position="76"/>
        <end position="96"/>
    </location>
</feature>
<keyword evidence="3" id="KW-1185">Reference proteome</keyword>
<dbReference type="HOGENOM" id="CLU_1965675_0_0_2"/>
<keyword evidence="1" id="KW-0812">Transmembrane</keyword>
<evidence type="ECO:0000256" key="1">
    <source>
        <dbReference type="SAM" id="Phobius"/>
    </source>
</evidence>
<keyword evidence="1" id="KW-1133">Transmembrane helix</keyword>
<gene>
    <name evidence="2" type="ORF">TES1_0864</name>
</gene>
<dbReference type="EMBL" id="CP006965">
    <property type="protein sequence ID" value="AHF80250.1"/>
    <property type="molecule type" value="Genomic_DNA"/>
</dbReference>
<feature type="transmembrane region" description="Helical" evidence="1">
    <location>
        <begin position="34"/>
        <end position="53"/>
    </location>
</feature>
<dbReference type="AlphaFoldDB" id="W0I717"/>
<evidence type="ECO:0000313" key="2">
    <source>
        <dbReference type="EMBL" id="AHF80250.1"/>
    </source>
</evidence>